<dbReference type="InterPro" id="IPR024604">
    <property type="entry name" value="GSG2_C"/>
</dbReference>
<dbReference type="GO" id="GO:0072354">
    <property type="term" value="F:histone H3T3 kinase activity"/>
    <property type="evidence" value="ECO:0007669"/>
    <property type="project" value="TreeGrafter"/>
</dbReference>
<feature type="region of interest" description="Disordered" evidence="9">
    <location>
        <begin position="134"/>
        <end position="192"/>
    </location>
</feature>
<dbReference type="RefSeq" id="XP_041139152.1">
    <property type="nucleotide sequence ID" value="XM_041281361.1"/>
</dbReference>
<evidence type="ECO:0000256" key="3">
    <source>
        <dbReference type="ARBA" id="ARBA00022679"/>
    </source>
</evidence>
<evidence type="ECO:0000256" key="4">
    <source>
        <dbReference type="ARBA" id="ARBA00022741"/>
    </source>
</evidence>
<dbReference type="SUPFAM" id="SSF56112">
    <property type="entry name" value="Protein kinase-like (PK-like)"/>
    <property type="match status" value="1"/>
</dbReference>
<feature type="compositionally biased region" description="Polar residues" evidence="9">
    <location>
        <begin position="55"/>
        <end position="65"/>
    </location>
</feature>
<feature type="region of interest" description="Disordered" evidence="9">
    <location>
        <begin position="377"/>
        <end position="397"/>
    </location>
</feature>
<evidence type="ECO:0000313" key="12">
    <source>
        <dbReference type="Proteomes" id="UP000663131"/>
    </source>
</evidence>
<dbReference type="PANTHER" id="PTHR24419">
    <property type="entry name" value="INTERLEUKIN-1 RECEPTOR-ASSOCIATED KINASE"/>
    <property type="match status" value="1"/>
</dbReference>
<dbReference type="KEGG" id="bbrx:BRETT_002841"/>
<protein>
    <recommendedName>
        <fullName evidence="1">non-specific serine/threonine protein kinase</fullName>
        <ecNumber evidence="1">2.7.11.1</ecNumber>
    </recommendedName>
</protein>
<dbReference type="Gene3D" id="1.10.510.10">
    <property type="entry name" value="Transferase(Phosphotransferase) domain 1"/>
    <property type="match status" value="1"/>
</dbReference>
<reference evidence="11" key="1">
    <citation type="submission" date="2020-10" db="EMBL/GenBank/DDBJ databases">
        <authorList>
            <person name="Palmer J.M."/>
        </authorList>
    </citation>
    <scope>NUCLEOTIDE SEQUENCE</scope>
    <source>
        <strain evidence="11">UCD 2041</strain>
    </source>
</reference>
<dbReference type="EC" id="2.7.11.1" evidence="1"/>
<dbReference type="GO" id="GO:0005634">
    <property type="term" value="C:nucleus"/>
    <property type="evidence" value="ECO:0007669"/>
    <property type="project" value="TreeGrafter"/>
</dbReference>
<keyword evidence="2" id="KW-0723">Serine/threonine-protein kinase</keyword>
<evidence type="ECO:0000256" key="8">
    <source>
        <dbReference type="ARBA" id="ARBA00048679"/>
    </source>
</evidence>
<feature type="compositionally biased region" description="Basic residues" evidence="9">
    <location>
        <begin position="240"/>
        <end position="252"/>
    </location>
</feature>
<evidence type="ECO:0000259" key="10">
    <source>
        <dbReference type="SMART" id="SM01331"/>
    </source>
</evidence>
<dbReference type="InterPro" id="IPR011009">
    <property type="entry name" value="Kinase-like_dom_sf"/>
</dbReference>
<evidence type="ECO:0000256" key="9">
    <source>
        <dbReference type="SAM" id="MobiDB-lite"/>
    </source>
</evidence>
<dbReference type="GeneID" id="64574765"/>
<gene>
    <name evidence="11" type="ORF">BRETT_002841</name>
</gene>
<dbReference type="Proteomes" id="UP000663131">
    <property type="component" value="Chromosome 9"/>
</dbReference>
<evidence type="ECO:0000313" key="11">
    <source>
        <dbReference type="EMBL" id="QOU22659.1"/>
    </source>
</evidence>
<dbReference type="GO" id="GO:0000278">
    <property type="term" value="P:mitotic cell cycle"/>
    <property type="evidence" value="ECO:0007669"/>
    <property type="project" value="TreeGrafter"/>
</dbReference>
<comment type="catalytic activity">
    <reaction evidence="7">
        <text>L-threonyl-[protein] + ATP = O-phospho-L-threonyl-[protein] + ADP + H(+)</text>
        <dbReference type="Rhea" id="RHEA:46608"/>
        <dbReference type="Rhea" id="RHEA-COMP:11060"/>
        <dbReference type="Rhea" id="RHEA-COMP:11605"/>
        <dbReference type="ChEBI" id="CHEBI:15378"/>
        <dbReference type="ChEBI" id="CHEBI:30013"/>
        <dbReference type="ChEBI" id="CHEBI:30616"/>
        <dbReference type="ChEBI" id="CHEBI:61977"/>
        <dbReference type="ChEBI" id="CHEBI:456216"/>
        <dbReference type="EC" id="2.7.11.1"/>
    </reaction>
</comment>
<proteinExistence type="predicted"/>
<dbReference type="AlphaFoldDB" id="A0A871R9V7"/>
<keyword evidence="3" id="KW-0808">Transferase</keyword>
<feature type="region of interest" description="Disordered" evidence="9">
    <location>
        <begin position="299"/>
        <end position="323"/>
    </location>
</feature>
<feature type="compositionally biased region" description="Polar residues" evidence="9">
    <location>
        <begin position="261"/>
        <end position="281"/>
    </location>
</feature>
<dbReference type="GO" id="GO:0005737">
    <property type="term" value="C:cytoplasm"/>
    <property type="evidence" value="ECO:0007669"/>
    <property type="project" value="TreeGrafter"/>
</dbReference>
<evidence type="ECO:0000256" key="7">
    <source>
        <dbReference type="ARBA" id="ARBA00047899"/>
    </source>
</evidence>
<feature type="region of interest" description="Disordered" evidence="9">
    <location>
        <begin position="55"/>
        <end position="75"/>
    </location>
</feature>
<feature type="domain" description="Serine/threonine-protein kinase haspin C-terminal" evidence="10">
    <location>
        <begin position="742"/>
        <end position="862"/>
    </location>
</feature>
<comment type="catalytic activity">
    <reaction evidence="8">
        <text>L-seryl-[protein] + ATP = O-phospho-L-seryl-[protein] + ADP + H(+)</text>
        <dbReference type="Rhea" id="RHEA:17989"/>
        <dbReference type="Rhea" id="RHEA-COMP:9863"/>
        <dbReference type="Rhea" id="RHEA-COMP:11604"/>
        <dbReference type="ChEBI" id="CHEBI:15378"/>
        <dbReference type="ChEBI" id="CHEBI:29999"/>
        <dbReference type="ChEBI" id="CHEBI:30616"/>
        <dbReference type="ChEBI" id="CHEBI:83421"/>
        <dbReference type="ChEBI" id="CHEBI:456216"/>
        <dbReference type="EC" id="2.7.11.1"/>
    </reaction>
</comment>
<dbReference type="OrthoDB" id="5327538at2759"/>
<feature type="region of interest" description="Disordered" evidence="9">
    <location>
        <begin position="338"/>
        <end position="359"/>
    </location>
</feature>
<evidence type="ECO:0000256" key="2">
    <source>
        <dbReference type="ARBA" id="ARBA00022527"/>
    </source>
</evidence>
<dbReference type="Pfam" id="PF12330">
    <property type="entry name" value="Haspin_kinase"/>
    <property type="match status" value="1"/>
</dbReference>
<keyword evidence="4" id="KW-0547">Nucleotide-binding</keyword>
<accession>A0A871R9V7</accession>
<organism evidence="11 12">
    <name type="scientific">Dekkera bruxellensis</name>
    <name type="common">Brettanomyces custersii</name>
    <dbReference type="NCBI Taxonomy" id="5007"/>
    <lineage>
        <taxon>Eukaryota</taxon>
        <taxon>Fungi</taxon>
        <taxon>Dikarya</taxon>
        <taxon>Ascomycota</taxon>
        <taxon>Saccharomycotina</taxon>
        <taxon>Pichiomycetes</taxon>
        <taxon>Pichiales</taxon>
        <taxon>Pichiaceae</taxon>
        <taxon>Brettanomyces</taxon>
    </lineage>
</organism>
<dbReference type="PANTHER" id="PTHR24419:SF18">
    <property type="entry name" value="SERINE_THREONINE-PROTEIN KINASE HASPIN"/>
    <property type="match status" value="1"/>
</dbReference>
<feature type="region of interest" description="Disordered" evidence="9">
    <location>
        <begin position="232"/>
        <end position="286"/>
    </location>
</feature>
<feature type="compositionally biased region" description="Low complexity" evidence="9">
    <location>
        <begin position="171"/>
        <end position="192"/>
    </location>
</feature>
<dbReference type="GO" id="GO:0005524">
    <property type="term" value="F:ATP binding"/>
    <property type="evidence" value="ECO:0007669"/>
    <property type="project" value="UniProtKB-KW"/>
</dbReference>
<dbReference type="Gene3D" id="3.30.200.20">
    <property type="entry name" value="Phosphorylase Kinase, domain 1"/>
    <property type="match status" value="1"/>
</dbReference>
<dbReference type="SMART" id="SM01331">
    <property type="entry name" value="DUF3635"/>
    <property type="match status" value="1"/>
</dbReference>
<reference evidence="11" key="2">
    <citation type="journal article" name="BMC Genomics">
        <title>New genome assemblies reveal patterns of domestication and adaptation across Brettanomyces (Dekkera) species.</title>
        <authorList>
            <person name="Roach M.J."/>
            <person name="Borneman A.R."/>
        </authorList>
    </citation>
    <scope>NUCLEOTIDE SEQUENCE</scope>
    <source>
        <strain evidence="11">UCD 2041</strain>
    </source>
</reference>
<keyword evidence="6" id="KW-0067">ATP-binding</keyword>
<dbReference type="GO" id="GO:0035556">
    <property type="term" value="P:intracellular signal transduction"/>
    <property type="evidence" value="ECO:0007669"/>
    <property type="project" value="TreeGrafter"/>
</dbReference>
<feature type="compositionally biased region" description="Basic and acidic residues" evidence="9">
    <location>
        <begin position="302"/>
        <end position="321"/>
    </location>
</feature>
<name>A0A871R9V7_DEKBR</name>
<evidence type="ECO:0000256" key="5">
    <source>
        <dbReference type="ARBA" id="ARBA00022777"/>
    </source>
</evidence>
<keyword evidence="5" id="KW-0418">Kinase</keyword>
<feature type="compositionally biased region" description="Low complexity" evidence="9">
    <location>
        <begin position="385"/>
        <end position="396"/>
    </location>
</feature>
<dbReference type="EMBL" id="CP063137">
    <property type="protein sequence ID" value="QOU22659.1"/>
    <property type="molecule type" value="Genomic_DNA"/>
</dbReference>
<evidence type="ECO:0000256" key="6">
    <source>
        <dbReference type="ARBA" id="ARBA00022840"/>
    </source>
</evidence>
<evidence type="ECO:0000256" key="1">
    <source>
        <dbReference type="ARBA" id="ARBA00012513"/>
    </source>
</evidence>
<sequence length="903" mass="101820">MASNQRKRNGLLITSFSPRDDLLTQVDELSLESPTRKKQYRLRQSSPSISLNSIIQNGEADTSGPSFRIYSTEDDTNQNMSADDYRLKTRKRLAANSSSNQHGFADINKENKVRPGKRVTTKFRPISTFGLKREWPRNSDSPLADTSFKKSCSREQPNVLKEHQANLSTASSSSIKRLSPLSLSSSLSSRSAGSRLKSMAERFRRSTISQNSLDSAGSHSYKRFSQISLKRDPAHSLSNSHHHHHHHHHHHNDSHNDGSNCSPASNSLLEDPSSCNTSSIASHERDSIKHISVSPIVPNRVLEPDAREQTGSDVLSSEKRNQRPSAVYNNIISAQQNTSKDLQPVGEAKNHTIQKKSSRFHLRHSISLRTLASIGGHSDAERAGNGHSSRSSFSGGRLTHRLSLTNIGRLLHPSYKSGAGNRASINLSSCDISLPIPQHDTREKLNHKLRNSSSILSISSFISDSRDAQTTQSALEQKSVSTASKSITGRESNAGRINIKVPAMKVSEVESINQKLLLRLCNQKRIFSFTSLYRHLARNDKAFKCLSHTQFSDIYAEYANTEEMKLGKEPESVYKVIPFGDNHTQQMQMKEVIQELSITMAMTKTPGFVEIRMGKVVRGPYPSELQMAWESNSSMGGENVRRPSENPNMQLYFVMRMEYAGVSLEKFKVRNWREAYEILKQVCDALSAGELNADFEHRDLHWGNVLVRRDPTLDKVHVSLIDFSLSRARIGDHVLFTGLDNPNFFRGRGDYQFTTYTNMRKLLSERHHETFGNTSSARSVHSHQESLYSYSSTNGDMCETIDWSVKCPSTNLLWIHYLLDRMINHKGLRPIKVNPISRSSRSSISGDKDMVSEVKCCSKIMDAFKCLNTDFKKNKHRSKRKSVKCFSDFKDTGAFSTWFHELD</sequence>